<accession>A0A4U0F028</accession>
<comment type="caution">
    <text evidence="2">The sequence shown here is derived from an EMBL/GenBank/DDBJ whole genome shotgun (WGS) entry which is preliminary data.</text>
</comment>
<protein>
    <submittedName>
        <fullName evidence="2">DUF3575 domain-containing protein</fullName>
    </submittedName>
</protein>
<dbReference type="AlphaFoldDB" id="A0A4U0F028"/>
<keyword evidence="1" id="KW-0732">Signal</keyword>
<dbReference type="InterPro" id="IPR021958">
    <property type="entry name" value="DUF3575"/>
</dbReference>
<organism evidence="2 3">
    <name type="scientific">Pontimicrobium aquaticum</name>
    <dbReference type="NCBI Taxonomy" id="2565367"/>
    <lineage>
        <taxon>Bacteria</taxon>
        <taxon>Pseudomonadati</taxon>
        <taxon>Bacteroidota</taxon>
        <taxon>Flavobacteriia</taxon>
        <taxon>Flavobacteriales</taxon>
        <taxon>Flavobacteriaceae</taxon>
        <taxon>Pontimicrobium</taxon>
    </lineage>
</organism>
<name>A0A4U0F028_9FLAO</name>
<gene>
    <name evidence="2" type="ORF">E5167_03770</name>
</gene>
<dbReference type="SUPFAM" id="SSF56925">
    <property type="entry name" value="OMPA-like"/>
    <property type="match status" value="1"/>
</dbReference>
<feature type="signal peptide" evidence="1">
    <location>
        <begin position="1"/>
        <end position="19"/>
    </location>
</feature>
<keyword evidence="3" id="KW-1185">Reference proteome</keyword>
<dbReference type="InterPro" id="IPR011250">
    <property type="entry name" value="OMP/PagP_B-barrel"/>
</dbReference>
<dbReference type="OrthoDB" id="945117at2"/>
<dbReference type="EMBL" id="SUPL01000002">
    <property type="protein sequence ID" value="TJY37074.1"/>
    <property type="molecule type" value="Genomic_DNA"/>
</dbReference>
<feature type="chain" id="PRO_5020695420" evidence="1">
    <location>
        <begin position="20"/>
        <end position="168"/>
    </location>
</feature>
<evidence type="ECO:0000313" key="3">
    <source>
        <dbReference type="Proteomes" id="UP000307657"/>
    </source>
</evidence>
<reference evidence="2 3" key="1">
    <citation type="submission" date="2019-04" db="EMBL/GenBank/DDBJ databases">
        <title>Lacinutrix sp. nov., isolated from marine water.</title>
        <authorList>
            <person name="Kim W."/>
        </authorList>
    </citation>
    <scope>NUCLEOTIDE SEQUENCE [LARGE SCALE GENOMIC DNA]</scope>
    <source>
        <strain evidence="2 3">CAU 1491</strain>
    </source>
</reference>
<sequence>MRKIILMSVIILATSKLVAQENIAKAGVLFGNFGVQYERSISKQFSILGQFGYSDIPTRVNNNDSKSTGLGYYVEGRYYFSSNKALMEGWHIGPHYTYLNLDDKNDDSIKTNISSFGVTTGYQWIFNSHVTLGVIVGIGTLSLDSDVKLDLGGIRFLPNLGVTLGYNF</sequence>
<evidence type="ECO:0000313" key="2">
    <source>
        <dbReference type="EMBL" id="TJY37074.1"/>
    </source>
</evidence>
<evidence type="ECO:0000256" key="1">
    <source>
        <dbReference type="SAM" id="SignalP"/>
    </source>
</evidence>
<dbReference type="Proteomes" id="UP000307657">
    <property type="component" value="Unassembled WGS sequence"/>
</dbReference>
<dbReference type="RefSeq" id="WP_136841205.1">
    <property type="nucleotide sequence ID" value="NZ_SUPL01000002.1"/>
</dbReference>
<proteinExistence type="predicted"/>
<dbReference type="Pfam" id="PF12099">
    <property type="entry name" value="DUF3575"/>
    <property type="match status" value="1"/>
</dbReference>